<evidence type="ECO:0000256" key="1">
    <source>
        <dbReference type="SAM" id="MobiDB-lite"/>
    </source>
</evidence>
<dbReference type="AlphaFoldDB" id="A0A1F8GWM7"/>
<evidence type="ECO:0000313" key="3">
    <source>
        <dbReference type="Proteomes" id="UP000179047"/>
    </source>
</evidence>
<gene>
    <name evidence="2" type="ORF">A3A33_04330</name>
</gene>
<name>A0A1F8GWM7_9BACT</name>
<comment type="caution">
    <text evidence="2">The sequence shown here is derived from an EMBL/GenBank/DDBJ whole genome shotgun (WGS) entry which is preliminary data.</text>
</comment>
<reference evidence="2 3" key="1">
    <citation type="journal article" date="2016" name="Nat. Commun.">
        <title>Thousands of microbial genomes shed light on interconnected biogeochemical processes in an aquifer system.</title>
        <authorList>
            <person name="Anantharaman K."/>
            <person name="Brown C.T."/>
            <person name="Hug L.A."/>
            <person name="Sharon I."/>
            <person name="Castelle C.J."/>
            <person name="Probst A.J."/>
            <person name="Thomas B.C."/>
            <person name="Singh A."/>
            <person name="Wilkins M.J."/>
            <person name="Karaoz U."/>
            <person name="Brodie E.L."/>
            <person name="Williams K.H."/>
            <person name="Hubbard S.S."/>
            <person name="Banfield J.F."/>
        </authorList>
    </citation>
    <scope>NUCLEOTIDE SEQUENCE [LARGE SCALE GENOMIC DNA]</scope>
</reference>
<feature type="compositionally biased region" description="Basic and acidic residues" evidence="1">
    <location>
        <begin position="122"/>
        <end position="132"/>
    </location>
</feature>
<sequence length="132" mass="14788">MQLGTRISAAVFCVLVGIAVAATLQDMRYQKIKAGWAERDQVRNDRAKAEQQAWDQHQDEVRAYLTEWTNTRWCANEERPCTPAQAITLAKAVMNDEPRAMTLGEFRAKTQKPTSTTPPADARLKEGREGPG</sequence>
<accession>A0A1F8GWM7</accession>
<organism evidence="2 3">
    <name type="scientific">Candidatus Yanofskybacteria bacterium RIFCSPLOWO2_01_FULL_49_25</name>
    <dbReference type="NCBI Taxonomy" id="1802701"/>
    <lineage>
        <taxon>Bacteria</taxon>
        <taxon>Candidatus Yanofskyibacteriota</taxon>
    </lineage>
</organism>
<proteinExistence type="predicted"/>
<feature type="region of interest" description="Disordered" evidence="1">
    <location>
        <begin position="103"/>
        <end position="132"/>
    </location>
</feature>
<evidence type="ECO:0000313" key="2">
    <source>
        <dbReference type="EMBL" id="OGN29691.1"/>
    </source>
</evidence>
<dbReference type="EMBL" id="MGKP01000003">
    <property type="protein sequence ID" value="OGN29691.1"/>
    <property type="molecule type" value="Genomic_DNA"/>
</dbReference>
<protein>
    <submittedName>
        <fullName evidence="2">Uncharacterized protein</fullName>
    </submittedName>
</protein>
<dbReference type="Proteomes" id="UP000179047">
    <property type="component" value="Unassembled WGS sequence"/>
</dbReference>